<proteinExistence type="predicted"/>
<reference evidence="1 2" key="1">
    <citation type="submission" date="2024-11" db="EMBL/GenBank/DDBJ databases">
        <authorList>
            <person name="Heng Y.C."/>
            <person name="Lim A.C.H."/>
            <person name="Lee J.K.Y."/>
            <person name="Kittelmann S."/>
        </authorList>
    </citation>
    <scope>NUCLEOTIDE SEQUENCE [LARGE SCALE GENOMIC DNA]</scope>
    <source>
        <strain evidence="1 2">WILCCON 0269</strain>
    </source>
</reference>
<evidence type="ECO:0000313" key="2">
    <source>
        <dbReference type="Proteomes" id="UP001623660"/>
    </source>
</evidence>
<dbReference type="EMBL" id="JBJHZX010000009">
    <property type="protein sequence ID" value="MFL0195471.1"/>
    <property type="molecule type" value="Genomic_DNA"/>
</dbReference>
<comment type="caution">
    <text evidence="1">The sequence shown here is derived from an EMBL/GenBank/DDBJ whole genome shotgun (WGS) entry which is preliminary data.</text>
</comment>
<gene>
    <name evidence="1" type="ORF">ACJDU8_07820</name>
</gene>
<dbReference type="RefSeq" id="WP_406791593.1">
    <property type="nucleotide sequence ID" value="NZ_JBJHZX010000009.1"/>
</dbReference>
<dbReference type="Pfam" id="PF19991">
    <property type="entry name" value="HMA_2"/>
    <property type="match status" value="1"/>
</dbReference>
<sequence length="126" mass="14967">MKNLKKYVFKHFTKVKIVHSMPGRIRLKLVNVSNIPEEYCYYTRYLESAIFMLPGIKKVDFNHFIGTILIEYHVDKVYERKILKWIDVIIKVGMDNFELIKNYGKDNLEYVVAAVEQQLKDAVHNI</sequence>
<name>A0ABW8SJQ8_9CLOT</name>
<organism evidence="1 2">
    <name type="scientific">Candidatus Clostridium eludens</name>
    <dbReference type="NCBI Taxonomy" id="3381663"/>
    <lineage>
        <taxon>Bacteria</taxon>
        <taxon>Bacillati</taxon>
        <taxon>Bacillota</taxon>
        <taxon>Clostridia</taxon>
        <taxon>Eubacteriales</taxon>
        <taxon>Clostridiaceae</taxon>
        <taxon>Clostridium</taxon>
    </lineage>
</organism>
<protein>
    <submittedName>
        <fullName evidence="1">HMA2 domain-containing protein</fullName>
    </submittedName>
</protein>
<evidence type="ECO:0000313" key="1">
    <source>
        <dbReference type="EMBL" id="MFL0195471.1"/>
    </source>
</evidence>
<keyword evidence="2" id="KW-1185">Reference proteome</keyword>
<dbReference type="Proteomes" id="UP001623660">
    <property type="component" value="Unassembled WGS sequence"/>
</dbReference>
<accession>A0ABW8SJQ8</accession>